<feature type="compositionally biased region" description="Polar residues" evidence="1">
    <location>
        <begin position="1"/>
        <end position="11"/>
    </location>
</feature>
<evidence type="ECO:0000313" key="3">
    <source>
        <dbReference type="Proteomes" id="UP000695562"/>
    </source>
</evidence>
<sequence>MLEINTLSSIPSPEISEDQINDQGIKEASGGEQKAFSSENISDSTKVQDNSAIAKPIVKKDADLNIQQCGYITLAKLINYNFTSKIFQFSFVLSNCRQRYLSINLEFISKMIKKDLLISIVDTLFYSQLELKHMGVEGEKEYAKGITFKIAKTQTIDIYIEAFLSILYILSNSKDNSFGFKFKLKQNIFKRLKVTKGILGGKFSKEEFSGSLIDLFSCSRIDANSFSDIRLYNNIDSFLQEVQPKVLDCISSKDYDLSFSFSQKQKRIKMEFDATSQFSKIINTKRKNKEDHIVEREEPTKKVKSGTPKSQIINNDNDILQVVQGKKTGELRTDILNNIDYQKKVYISNHLHAHADSWVDILRDYDNLANKSGPINAKDFSCDVYMDFCVTKSGFCKIYPNDSVILCTSMAFAQQTFSKKVYQEGKLLIAPINVANNHWICGFFYTTHGESRFFTIDSMGSLKNSGECENPKCYCRKYQVKSHQKFSMDIQNDTNSCGYFTTDLMLFSFRYIHAKLSEISNDSIHDLLSQIIKDYIYQYNSKNGFIIVSKDSMKQTIMTEIKSLATYLMNLVEDGSINTVLKSKELTAELTKALNAIEILKFRLPNLDSPPSPSLSEPTSLRPANQVADSFSSRRPFLSPPFFLGGQFSKGG</sequence>
<organism evidence="2 3">
    <name type="scientific">Polysphondylium violaceum</name>
    <dbReference type="NCBI Taxonomy" id="133409"/>
    <lineage>
        <taxon>Eukaryota</taxon>
        <taxon>Amoebozoa</taxon>
        <taxon>Evosea</taxon>
        <taxon>Eumycetozoa</taxon>
        <taxon>Dictyostelia</taxon>
        <taxon>Dictyosteliales</taxon>
        <taxon>Dictyosteliaceae</taxon>
        <taxon>Polysphondylium</taxon>
    </lineage>
</organism>
<dbReference type="InterPro" id="IPR038765">
    <property type="entry name" value="Papain-like_cys_pep_sf"/>
</dbReference>
<comment type="caution">
    <text evidence="2">The sequence shown here is derived from an EMBL/GenBank/DDBJ whole genome shotgun (WGS) entry which is preliminary data.</text>
</comment>
<proteinExistence type="predicted"/>
<feature type="compositionally biased region" description="Low complexity" evidence="1">
    <location>
        <begin position="614"/>
        <end position="623"/>
    </location>
</feature>
<protein>
    <submittedName>
        <fullName evidence="2">Uncharacterized protein</fullName>
    </submittedName>
</protein>
<accession>A0A8J4Q1E1</accession>
<feature type="region of interest" description="Disordered" evidence="1">
    <location>
        <begin position="609"/>
        <end position="652"/>
    </location>
</feature>
<gene>
    <name evidence="2" type="ORF">CYY_002603</name>
</gene>
<evidence type="ECO:0000313" key="2">
    <source>
        <dbReference type="EMBL" id="KAF2076089.1"/>
    </source>
</evidence>
<feature type="region of interest" description="Disordered" evidence="1">
    <location>
        <begin position="1"/>
        <end position="32"/>
    </location>
</feature>
<dbReference type="EMBL" id="AJWJ01000073">
    <property type="protein sequence ID" value="KAF2076089.1"/>
    <property type="molecule type" value="Genomic_DNA"/>
</dbReference>
<keyword evidence="3" id="KW-1185">Reference proteome</keyword>
<evidence type="ECO:0000256" key="1">
    <source>
        <dbReference type="SAM" id="MobiDB-lite"/>
    </source>
</evidence>
<dbReference type="SUPFAM" id="SSF54001">
    <property type="entry name" value="Cysteine proteinases"/>
    <property type="match status" value="1"/>
</dbReference>
<dbReference type="AlphaFoldDB" id="A0A8J4Q1E1"/>
<feature type="compositionally biased region" description="Low complexity" evidence="1">
    <location>
        <begin position="630"/>
        <end position="644"/>
    </location>
</feature>
<reference evidence="2" key="1">
    <citation type="submission" date="2020-01" db="EMBL/GenBank/DDBJ databases">
        <title>Development of genomics and gene disruption for Polysphondylium violaceum indicates a role for the polyketide synthase stlB in stalk morphogenesis.</title>
        <authorList>
            <person name="Narita B."/>
            <person name="Kawabe Y."/>
            <person name="Kin K."/>
            <person name="Saito T."/>
            <person name="Gibbs R."/>
            <person name="Kuspa A."/>
            <person name="Muzny D."/>
            <person name="Queller D."/>
            <person name="Richards S."/>
            <person name="Strassman J."/>
            <person name="Sucgang R."/>
            <person name="Worley K."/>
            <person name="Schaap P."/>
        </authorList>
    </citation>
    <scope>NUCLEOTIDE SEQUENCE</scope>
    <source>
        <strain evidence="2">QSvi11</strain>
    </source>
</reference>
<dbReference type="Proteomes" id="UP000695562">
    <property type="component" value="Unassembled WGS sequence"/>
</dbReference>
<name>A0A8J4Q1E1_9MYCE</name>